<evidence type="ECO:0000313" key="2">
    <source>
        <dbReference type="EMBL" id="EGV09357.1"/>
    </source>
</evidence>
<dbReference type="eggNOG" id="COG0574">
    <property type="taxonomic scope" value="Bacteria"/>
</dbReference>
<dbReference type="Gene3D" id="3.30.470.20">
    <property type="entry name" value="ATP-grasp fold, B domain"/>
    <property type="match status" value="1"/>
</dbReference>
<dbReference type="AlphaFoldDB" id="F9P6N1"/>
<protein>
    <submittedName>
        <fullName evidence="2">Pyruvate phosphate dikinase, PEP/pyruvate-binding domain protein</fullName>
    </submittedName>
</protein>
<dbReference type="Gene3D" id="1.20.80.30">
    <property type="match status" value="1"/>
</dbReference>
<dbReference type="InterPro" id="IPR002192">
    <property type="entry name" value="PPDK_AMP/ATP-bd"/>
</dbReference>
<dbReference type="PANTHER" id="PTHR22931:SF9">
    <property type="entry name" value="PYRUVATE, PHOSPHATE DIKINASE 1, CHLOROPLASTIC"/>
    <property type="match status" value="1"/>
</dbReference>
<keyword evidence="2" id="KW-0418">Kinase</keyword>
<dbReference type="Gene3D" id="1.10.189.10">
    <property type="entry name" value="Pyruvate Phosphate Dikinase, domain 2"/>
    <property type="match status" value="1"/>
</dbReference>
<name>F9P6N1_STRCV</name>
<keyword evidence="2" id="KW-0808">Transferase</keyword>
<organism evidence="2 3">
    <name type="scientific">Streptococcus constellatus subsp. pharyngis SK1060 = CCUG 46377</name>
    <dbReference type="NCBI Taxonomy" id="1035184"/>
    <lineage>
        <taxon>Bacteria</taxon>
        <taxon>Bacillati</taxon>
        <taxon>Bacillota</taxon>
        <taxon>Bacilli</taxon>
        <taxon>Lactobacillales</taxon>
        <taxon>Streptococcaceae</taxon>
        <taxon>Streptococcus</taxon>
        <taxon>Streptococcus anginosus group</taxon>
    </lineage>
</organism>
<sequence>MDLFFDEGRASDKALLGGKGANLAEMTHLGLPVPEGFTITTQSCLRYLETPSFFESILKEEVLKAITNLESKTNKFFMGNESSLLLVSVRSGAKISMPGMMDTILNLGLNDLRVQTLADVTNANFAYNCYRRLLQMFADVVYGIPKEEFDRCLEKTEKQLNKTINDFSKEEHQSLIQQYKEIYQEHYQNFPQSPKEQLYAAIKAVFKSWNNPRAKVYRELNQIPHDLGTAVNVQSMVFGNSDQKSGTGVVFTRNPATGEHHLFGEFLLNAQGEDVVAGIRTPEPIDSLKRILPQAYEDFCNYAKILEKHYKDMQDIEFTIEKEKLYILQTRNGKRTAKASLKIALDLVDEKMISKEEALLRVSPSAINQLIHPIFEESALKSAHYLTQGLPASPGAATGEIVFTAERAKELHALGKTLFWFAKKLLPRILKEWWSVKQL</sequence>
<dbReference type="GO" id="GO:0005524">
    <property type="term" value="F:ATP binding"/>
    <property type="evidence" value="ECO:0007669"/>
    <property type="project" value="InterPro"/>
</dbReference>
<evidence type="ECO:0000259" key="1">
    <source>
        <dbReference type="Pfam" id="PF01326"/>
    </source>
</evidence>
<feature type="domain" description="Pyruvate phosphate dikinase AMP/ATP-binding" evidence="1">
    <location>
        <begin position="297"/>
        <end position="349"/>
    </location>
</feature>
<accession>F9P6N1</accession>
<evidence type="ECO:0000313" key="3">
    <source>
        <dbReference type="Proteomes" id="UP000003287"/>
    </source>
</evidence>
<dbReference type="InterPro" id="IPR010121">
    <property type="entry name" value="Pyruvate_phosphate_dikinase"/>
</dbReference>
<dbReference type="PANTHER" id="PTHR22931">
    <property type="entry name" value="PHOSPHOENOLPYRUVATE DIKINASE-RELATED"/>
    <property type="match status" value="1"/>
</dbReference>
<dbReference type="GO" id="GO:0016301">
    <property type="term" value="F:kinase activity"/>
    <property type="evidence" value="ECO:0007669"/>
    <property type="project" value="UniProtKB-KW"/>
</dbReference>
<dbReference type="SUPFAM" id="SSF56059">
    <property type="entry name" value="Glutathione synthetase ATP-binding domain-like"/>
    <property type="match status" value="1"/>
</dbReference>
<proteinExistence type="predicted"/>
<dbReference type="Proteomes" id="UP000003287">
    <property type="component" value="Unassembled WGS sequence"/>
</dbReference>
<reference evidence="2 3" key="1">
    <citation type="submission" date="2011-06" db="EMBL/GenBank/DDBJ databases">
        <authorList>
            <person name="Harkins D.M."/>
            <person name="Madupu R."/>
            <person name="Durkin A.S."/>
            <person name="Torralba M."/>
            <person name="Methe B."/>
            <person name="Sutton G.G."/>
            <person name="Nelson K.E."/>
        </authorList>
    </citation>
    <scope>NUCLEOTIDE SEQUENCE [LARGE SCALE GENOMIC DNA]</scope>
    <source>
        <strain evidence="2 3">SK1060</strain>
    </source>
</reference>
<dbReference type="Gene3D" id="3.30.1490.20">
    <property type="entry name" value="ATP-grasp fold, A domain"/>
    <property type="match status" value="1"/>
</dbReference>
<dbReference type="Pfam" id="PF01326">
    <property type="entry name" value="PPDK_N"/>
    <property type="match status" value="2"/>
</dbReference>
<feature type="domain" description="Pyruvate phosphate dikinase AMP/ATP-binding" evidence="1">
    <location>
        <begin position="57"/>
        <end position="285"/>
    </location>
</feature>
<dbReference type="EMBL" id="AFUP01000003">
    <property type="protein sequence ID" value="EGV09357.1"/>
    <property type="molecule type" value="Genomic_DNA"/>
</dbReference>
<gene>
    <name evidence="2" type="ORF">HMPREF1042_1131</name>
</gene>
<keyword evidence="2" id="KW-0670">Pyruvate</keyword>
<dbReference type="InterPro" id="IPR013815">
    <property type="entry name" value="ATP_grasp_subdomain_1"/>
</dbReference>
<dbReference type="GO" id="GO:0050242">
    <property type="term" value="F:pyruvate, phosphate dikinase activity"/>
    <property type="evidence" value="ECO:0007669"/>
    <property type="project" value="InterPro"/>
</dbReference>